<name>A0ABY4INR0_9MICO</name>
<feature type="region of interest" description="Disordered" evidence="1">
    <location>
        <begin position="43"/>
        <end position="80"/>
    </location>
</feature>
<proteinExistence type="predicted"/>
<evidence type="ECO:0000313" key="2">
    <source>
        <dbReference type="EMBL" id="UPL14417.1"/>
    </source>
</evidence>
<feature type="compositionally biased region" description="Low complexity" evidence="1">
    <location>
        <begin position="103"/>
        <end position="113"/>
    </location>
</feature>
<accession>A0ABY4INR0</accession>
<protein>
    <recommendedName>
        <fullName evidence="4">PKD domain-containing protein</fullName>
    </recommendedName>
</protein>
<dbReference type="Proteomes" id="UP000831963">
    <property type="component" value="Chromosome"/>
</dbReference>
<feature type="region of interest" description="Disordered" evidence="1">
    <location>
        <begin position="94"/>
        <end position="113"/>
    </location>
</feature>
<organism evidence="2 3">
    <name type="scientific">Microbacterium galbinum</name>
    <dbReference type="NCBI Taxonomy" id="2851646"/>
    <lineage>
        <taxon>Bacteria</taxon>
        <taxon>Bacillati</taxon>
        <taxon>Actinomycetota</taxon>
        <taxon>Actinomycetes</taxon>
        <taxon>Micrococcales</taxon>
        <taxon>Microbacteriaceae</taxon>
        <taxon>Microbacterium</taxon>
    </lineage>
</organism>
<dbReference type="RefSeq" id="WP_247957464.1">
    <property type="nucleotide sequence ID" value="NZ_CP078077.1"/>
</dbReference>
<dbReference type="EMBL" id="CP078077">
    <property type="protein sequence ID" value="UPL14417.1"/>
    <property type="molecule type" value="Genomic_DNA"/>
</dbReference>
<feature type="compositionally biased region" description="Low complexity" evidence="1">
    <location>
        <begin position="43"/>
        <end position="71"/>
    </location>
</feature>
<reference evidence="2 3" key="1">
    <citation type="submission" date="2021-06" db="EMBL/GenBank/DDBJ databases">
        <title>Genome-based taxonomic framework of Microbacterium strains isolated from marine environment, the description of four new species and reclassification of four preexisting species.</title>
        <authorList>
            <person name="Lee S.D."/>
            <person name="Kim S.-M."/>
            <person name="Byeon Y.-S."/>
            <person name="Yang H.L."/>
            <person name="Kim I.S."/>
        </authorList>
    </citation>
    <scope>NUCLEOTIDE SEQUENCE [LARGE SCALE GENOMIC DNA]</scope>
    <source>
        <strain evidence="2 3">SSW1-36</strain>
    </source>
</reference>
<sequence length="274" mass="27876">MLVVISGLVTSVATGVSTQNTCTAEATYAGVCGSTNGTSVTVTGTQPAAQSPGSPSSSWSPSNSGTPGTSGAPVDTGPSELERCRADAGRARVCLEPRRRTEPSAPAPASAPAAPTISITDLVTLTPATATPTADPSNVGIAGLPTNFVTTASVHTRTGTLFGAPLTARFTPAGYDFIYGDGITVHTTTPGATWDALGQPQFTPTATSHSYTDRGIYDTTVTIHYTAEIDLGTGWIPLTGTLTIPGPTQQIRIYEAHTALVAHTCTEQPTAPGC</sequence>
<gene>
    <name evidence="2" type="ORF">KV396_07990</name>
</gene>
<evidence type="ECO:0000256" key="1">
    <source>
        <dbReference type="SAM" id="MobiDB-lite"/>
    </source>
</evidence>
<evidence type="ECO:0000313" key="3">
    <source>
        <dbReference type="Proteomes" id="UP000831963"/>
    </source>
</evidence>
<keyword evidence="3" id="KW-1185">Reference proteome</keyword>
<evidence type="ECO:0008006" key="4">
    <source>
        <dbReference type="Google" id="ProtNLM"/>
    </source>
</evidence>